<name>A0AA47MQR8_MERPO</name>
<reference evidence="2" key="1">
    <citation type="journal article" date="2023" name="Front. Mar. Sci.">
        <title>A new Merluccius polli reference genome to investigate the effects of global change in West African waters.</title>
        <authorList>
            <person name="Mateo J.L."/>
            <person name="Blanco-Fernandez C."/>
            <person name="Garcia-Vazquez E."/>
            <person name="Machado-Schiaffino G."/>
        </authorList>
    </citation>
    <scope>NUCLEOTIDE SEQUENCE</scope>
    <source>
        <strain evidence="2">C29</strain>
        <tissue evidence="2">Fin</tissue>
    </source>
</reference>
<proteinExistence type="predicted"/>
<evidence type="ECO:0000256" key="1">
    <source>
        <dbReference type="SAM" id="MobiDB-lite"/>
    </source>
</evidence>
<accession>A0AA47MQR8</accession>
<comment type="caution">
    <text evidence="2">The sequence shown here is derived from an EMBL/GenBank/DDBJ whole genome shotgun (WGS) entry which is preliminary data.</text>
</comment>
<organism evidence="2 3">
    <name type="scientific">Merluccius polli</name>
    <name type="common">Benguela hake</name>
    <name type="synonym">Merluccius cadenati</name>
    <dbReference type="NCBI Taxonomy" id="89951"/>
    <lineage>
        <taxon>Eukaryota</taxon>
        <taxon>Metazoa</taxon>
        <taxon>Chordata</taxon>
        <taxon>Craniata</taxon>
        <taxon>Vertebrata</taxon>
        <taxon>Euteleostomi</taxon>
        <taxon>Actinopterygii</taxon>
        <taxon>Neopterygii</taxon>
        <taxon>Teleostei</taxon>
        <taxon>Neoteleostei</taxon>
        <taxon>Acanthomorphata</taxon>
        <taxon>Zeiogadaria</taxon>
        <taxon>Gadariae</taxon>
        <taxon>Gadiformes</taxon>
        <taxon>Gadoidei</taxon>
        <taxon>Merlucciidae</taxon>
        <taxon>Merluccius</taxon>
    </lineage>
</organism>
<dbReference type="EMBL" id="JAOPHQ010003133">
    <property type="protein sequence ID" value="KAK0144475.1"/>
    <property type="molecule type" value="Genomic_DNA"/>
</dbReference>
<protein>
    <submittedName>
        <fullName evidence="2">Uncharacterized protein</fullName>
    </submittedName>
</protein>
<sequence length="76" mass="9068">MTIAPRKERMSTRSDRARYSDKDKEEYKERKNEQSQDQSRDHHVRRRHLESSRMLETLIPSTIISSVGVIYKCTKS</sequence>
<feature type="region of interest" description="Disordered" evidence="1">
    <location>
        <begin position="1"/>
        <end position="55"/>
    </location>
</feature>
<keyword evidence="3" id="KW-1185">Reference proteome</keyword>
<gene>
    <name evidence="2" type="ORF">N1851_017179</name>
</gene>
<evidence type="ECO:0000313" key="3">
    <source>
        <dbReference type="Proteomes" id="UP001174136"/>
    </source>
</evidence>
<dbReference type="AlphaFoldDB" id="A0AA47MQR8"/>
<dbReference type="Proteomes" id="UP001174136">
    <property type="component" value="Unassembled WGS sequence"/>
</dbReference>
<evidence type="ECO:0000313" key="2">
    <source>
        <dbReference type="EMBL" id="KAK0144475.1"/>
    </source>
</evidence>
<feature type="compositionally biased region" description="Basic and acidic residues" evidence="1">
    <location>
        <begin position="1"/>
        <end position="41"/>
    </location>
</feature>